<sequence>MPNTEKATVASASMREELSSIFFEIHYETLREVEMQGMYAWQSQAREEVETLCEEDEDEHGDTLCGACGKKYASDEFWICCNICCMKKCFSLSVSL</sequence>
<dbReference type="Proteomes" id="UP000321393">
    <property type="component" value="Unassembled WGS sequence"/>
</dbReference>
<dbReference type="AlphaFoldDB" id="A0A5D3C2E9"/>
<evidence type="ECO:0000313" key="3">
    <source>
        <dbReference type="Proteomes" id="UP000321393"/>
    </source>
</evidence>
<protein>
    <submittedName>
        <fullName evidence="2">PHD finger protein ALFIN-LIKE 3-like isoform X2</fullName>
    </submittedName>
</protein>
<dbReference type="STRING" id="1194695.A0A5D3C2E9"/>
<organism evidence="2 4">
    <name type="scientific">Cucumis melo var. makuwa</name>
    <name type="common">Oriental melon</name>
    <dbReference type="NCBI Taxonomy" id="1194695"/>
    <lineage>
        <taxon>Eukaryota</taxon>
        <taxon>Viridiplantae</taxon>
        <taxon>Streptophyta</taxon>
        <taxon>Embryophyta</taxon>
        <taxon>Tracheophyta</taxon>
        <taxon>Spermatophyta</taxon>
        <taxon>Magnoliopsida</taxon>
        <taxon>eudicotyledons</taxon>
        <taxon>Gunneridae</taxon>
        <taxon>Pentapetalae</taxon>
        <taxon>rosids</taxon>
        <taxon>fabids</taxon>
        <taxon>Cucurbitales</taxon>
        <taxon>Cucurbitaceae</taxon>
        <taxon>Benincaseae</taxon>
        <taxon>Cucumis</taxon>
    </lineage>
</organism>
<dbReference type="InterPro" id="IPR013083">
    <property type="entry name" value="Znf_RING/FYVE/PHD"/>
</dbReference>
<dbReference type="EMBL" id="SSTE01011134">
    <property type="protein sequence ID" value="KAA0051989.1"/>
    <property type="molecule type" value="Genomic_DNA"/>
</dbReference>
<accession>A0A5D3C2E9</accession>
<dbReference type="Proteomes" id="UP000321947">
    <property type="component" value="Unassembled WGS sequence"/>
</dbReference>
<name>A0A5D3C2E9_CUCMM</name>
<evidence type="ECO:0000313" key="2">
    <source>
        <dbReference type="EMBL" id="TYK04569.1"/>
    </source>
</evidence>
<evidence type="ECO:0000313" key="4">
    <source>
        <dbReference type="Proteomes" id="UP000321947"/>
    </source>
</evidence>
<dbReference type="EMBL" id="SSTD01014204">
    <property type="protein sequence ID" value="TYK04569.1"/>
    <property type="molecule type" value="Genomic_DNA"/>
</dbReference>
<gene>
    <name evidence="2" type="ORF">E5676_scaffold409G002020</name>
    <name evidence="1" type="ORF">E6C27_scaffold60G004730</name>
</gene>
<evidence type="ECO:0000313" key="1">
    <source>
        <dbReference type="EMBL" id="KAA0051989.1"/>
    </source>
</evidence>
<comment type="caution">
    <text evidence="2">The sequence shown here is derived from an EMBL/GenBank/DDBJ whole genome shotgun (WGS) entry which is preliminary data.</text>
</comment>
<reference evidence="3 4" key="1">
    <citation type="submission" date="2019-08" db="EMBL/GenBank/DDBJ databases">
        <title>Draft genome sequences of two oriental melons (Cucumis melo L. var makuwa).</title>
        <authorList>
            <person name="Kwon S.-Y."/>
        </authorList>
    </citation>
    <scope>NUCLEOTIDE SEQUENCE [LARGE SCALE GENOMIC DNA]</scope>
    <source>
        <strain evidence="4">cv. Chang Bougi</strain>
        <strain evidence="3">cv. SW 3</strain>
        <tissue evidence="2">Leaf</tissue>
    </source>
</reference>
<proteinExistence type="predicted"/>
<dbReference type="Gene3D" id="3.30.40.10">
    <property type="entry name" value="Zinc/RING finger domain, C3HC4 (zinc finger)"/>
    <property type="match status" value="1"/>
</dbReference>